<protein>
    <recommendedName>
        <fullName evidence="3">Metalloenzyme domain-containing protein</fullName>
    </recommendedName>
</protein>
<keyword evidence="5" id="KW-1185">Reference proteome</keyword>
<keyword evidence="1" id="KW-0813">Transport</keyword>
<dbReference type="GO" id="GO:0003824">
    <property type="term" value="F:catalytic activity"/>
    <property type="evidence" value="ECO:0007669"/>
    <property type="project" value="InterPro"/>
</dbReference>
<gene>
    <name evidence="4" type="ORF">Ahy_A09g044767</name>
</gene>
<dbReference type="Gene3D" id="3.40.720.10">
    <property type="entry name" value="Alkaline Phosphatase, subunit A"/>
    <property type="match status" value="1"/>
</dbReference>
<dbReference type="GO" id="GO:0016020">
    <property type="term" value="C:membrane"/>
    <property type="evidence" value="ECO:0007669"/>
    <property type="project" value="UniProtKB-SubCell"/>
</dbReference>
<dbReference type="SUPFAM" id="SSF53649">
    <property type="entry name" value="Alkaline phosphatase-like"/>
    <property type="match status" value="1"/>
</dbReference>
<sequence length="282" mass="32461">MDHANNTLALFVLIQYIPRLFLIFPLNQHITKTTGVIAKTLWIAAAYNLLLYMLASHEQHGICPQLGDNSTAEKQSCEVTCKATLAKCHSKLFPNVTPRPSSTSSISLACLQMLFSMMLLLLTLWKDTSITLENLQHFLFRKLQILANANNAGLIWTQPHTSQRHFLHLLMSFWIRKNDTKQWMRHRQLPPDLQECVRRQWMRYLCKDSRERSQMPIVVVVLDGWGEANADQYNCIHTAETPTMDSLKKGAPERWRLVRAYGTVVELPTENDMGNSEVDHFV</sequence>
<dbReference type="InterPro" id="IPR006124">
    <property type="entry name" value="Metalloenzyme"/>
</dbReference>
<reference evidence="4 5" key="1">
    <citation type="submission" date="2019-01" db="EMBL/GenBank/DDBJ databases">
        <title>Sequencing of cultivated peanut Arachis hypogaea provides insights into genome evolution and oil improvement.</title>
        <authorList>
            <person name="Chen X."/>
        </authorList>
    </citation>
    <scope>NUCLEOTIDE SEQUENCE [LARGE SCALE GENOMIC DNA]</scope>
    <source>
        <strain evidence="5">cv. Fuhuasheng</strain>
        <tissue evidence="4">Leaves</tissue>
    </source>
</reference>
<evidence type="ECO:0000313" key="5">
    <source>
        <dbReference type="Proteomes" id="UP000289738"/>
    </source>
</evidence>
<organism evidence="4 5">
    <name type="scientific">Arachis hypogaea</name>
    <name type="common">Peanut</name>
    <dbReference type="NCBI Taxonomy" id="3818"/>
    <lineage>
        <taxon>Eukaryota</taxon>
        <taxon>Viridiplantae</taxon>
        <taxon>Streptophyta</taxon>
        <taxon>Embryophyta</taxon>
        <taxon>Tracheophyta</taxon>
        <taxon>Spermatophyta</taxon>
        <taxon>Magnoliopsida</taxon>
        <taxon>eudicotyledons</taxon>
        <taxon>Gunneridae</taxon>
        <taxon>Pentapetalae</taxon>
        <taxon>rosids</taxon>
        <taxon>fabids</taxon>
        <taxon>Fabales</taxon>
        <taxon>Fabaceae</taxon>
        <taxon>Papilionoideae</taxon>
        <taxon>50 kb inversion clade</taxon>
        <taxon>dalbergioids sensu lato</taxon>
        <taxon>Dalbergieae</taxon>
        <taxon>Pterocarpus clade</taxon>
        <taxon>Arachis</taxon>
    </lineage>
</organism>
<evidence type="ECO:0000256" key="1">
    <source>
        <dbReference type="ARBA" id="ARBA00023303"/>
    </source>
</evidence>
<keyword evidence="1" id="KW-0407">Ion channel</keyword>
<accession>A0A445BKR2</accession>
<feature type="domain" description="Metalloenzyme" evidence="3">
    <location>
        <begin position="215"/>
        <end position="281"/>
    </location>
</feature>
<evidence type="ECO:0000259" key="3">
    <source>
        <dbReference type="Pfam" id="PF01676"/>
    </source>
</evidence>
<dbReference type="Proteomes" id="UP000289738">
    <property type="component" value="Chromosome A09"/>
</dbReference>
<feature type="transmembrane region" description="Helical" evidence="2">
    <location>
        <begin position="36"/>
        <end position="55"/>
    </location>
</feature>
<name>A0A445BKR2_ARAHY</name>
<dbReference type="GO" id="GO:0034220">
    <property type="term" value="P:monoatomic ion transmembrane transport"/>
    <property type="evidence" value="ECO:0007669"/>
    <property type="project" value="UniProtKB-KW"/>
</dbReference>
<dbReference type="PANTHER" id="PTHR45651">
    <property type="entry name" value="CYCLIC NUCLEOTIDE-GATED ION CHANNEL 15-RELATED-RELATED"/>
    <property type="match status" value="1"/>
</dbReference>
<keyword evidence="2" id="KW-1133">Transmembrane helix</keyword>
<comment type="caution">
    <text evidence="4">The sequence shown here is derived from an EMBL/GenBank/DDBJ whole genome shotgun (WGS) entry which is preliminary data.</text>
</comment>
<keyword evidence="1" id="KW-0406">Ion transport</keyword>
<dbReference type="STRING" id="3818.A0A445BKR2"/>
<dbReference type="EMBL" id="SDMP01000009">
    <property type="protein sequence ID" value="RYR39260.1"/>
    <property type="molecule type" value="Genomic_DNA"/>
</dbReference>
<evidence type="ECO:0000256" key="2">
    <source>
        <dbReference type="SAM" id="Phobius"/>
    </source>
</evidence>
<dbReference type="InterPro" id="IPR017850">
    <property type="entry name" value="Alkaline_phosphatase_core_sf"/>
</dbReference>
<proteinExistence type="predicted"/>
<dbReference type="PANTHER" id="PTHR45651:SF39">
    <property type="entry name" value="CYCLIC NUCLEOTIDE-GATED ION CHANNEL 18"/>
    <property type="match status" value="1"/>
</dbReference>
<keyword evidence="2" id="KW-0812">Transmembrane</keyword>
<dbReference type="GO" id="GO:0046872">
    <property type="term" value="F:metal ion binding"/>
    <property type="evidence" value="ECO:0007669"/>
    <property type="project" value="InterPro"/>
</dbReference>
<dbReference type="Pfam" id="PF01676">
    <property type="entry name" value="Metalloenzyme"/>
    <property type="match status" value="1"/>
</dbReference>
<keyword evidence="2" id="KW-0472">Membrane</keyword>
<feature type="transmembrane region" description="Helical" evidence="2">
    <location>
        <begin position="106"/>
        <end position="125"/>
    </location>
</feature>
<evidence type="ECO:0000313" key="4">
    <source>
        <dbReference type="EMBL" id="RYR39260.1"/>
    </source>
</evidence>
<feature type="transmembrane region" description="Helical" evidence="2">
    <location>
        <begin position="6"/>
        <end position="24"/>
    </location>
</feature>
<dbReference type="AlphaFoldDB" id="A0A445BKR2"/>